<comment type="similarity">
    <text evidence="1">Belongs to the bacterial solute-binding protein 7 family.</text>
</comment>
<keyword evidence="2" id="KW-0813">Transport</keyword>
<dbReference type="Gene3D" id="3.40.190.170">
    <property type="entry name" value="Bacterial extracellular solute-binding protein, family 7"/>
    <property type="match status" value="1"/>
</dbReference>
<dbReference type="EMBL" id="JAETWB010000023">
    <property type="protein sequence ID" value="MBL6081243.1"/>
    <property type="molecule type" value="Genomic_DNA"/>
</dbReference>
<gene>
    <name evidence="4" type="ORF">JMJ56_24925</name>
</gene>
<evidence type="ECO:0000313" key="4">
    <source>
        <dbReference type="EMBL" id="MBL6081243.1"/>
    </source>
</evidence>
<evidence type="ECO:0000256" key="2">
    <source>
        <dbReference type="ARBA" id="ARBA00022448"/>
    </source>
</evidence>
<dbReference type="InterPro" id="IPR038404">
    <property type="entry name" value="TRAP_DctP_sf"/>
</dbReference>
<evidence type="ECO:0000313" key="5">
    <source>
        <dbReference type="Proteomes" id="UP000660885"/>
    </source>
</evidence>
<organism evidence="4 5">
    <name type="scientific">Belnapia arida</name>
    <dbReference type="NCBI Taxonomy" id="2804533"/>
    <lineage>
        <taxon>Bacteria</taxon>
        <taxon>Pseudomonadati</taxon>
        <taxon>Pseudomonadota</taxon>
        <taxon>Alphaproteobacteria</taxon>
        <taxon>Acetobacterales</taxon>
        <taxon>Roseomonadaceae</taxon>
        <taxon>Belnapia</taxon>
    </lineage>
</organism>
<dbReference type="PANTHER" id="PTHR33376">
    <property type="match status" value="1"/>
</dbReference>
<protein>
    <submittedName>
        <fullName evidence="4">TRAP transporter substrate-binding protein</fullName>
    </submittedName>
</protein>
<keyword evidence="3" id="KW-0732">Signal</keyword>
<dbReference type="PANTHER" id="PTHR33376:SF7">
    <property type="entry name" value="C4-DICARBOXYLATE-BINDING PROTEIN DCTB"/>
    <property type="match status" value="1"/>
</dbReference>
<sequence length="365" mass="39528">MVGLVATLRTRRVVRWARRAILAFVGAVALGLTPAAGENAATIHLRIAGGLGGVTQYEHYEAPFWTTEVPRLTNGRVRADIAPFDGSGIRGSDMLGLMRLGVVPFGTVSLAVAASDEPELAAMDLPTLNPDIATLRQSRDLLRPRLETVLRDRYNVQLLAVYTYPAQVLFCREPFSSLADLSGRRVRVSSVGQSEMLEALGAAPVVIPFAGIRGALEHRAVECAITGSLSGNALGLQVLTSTLSRQAIGWGISFFGANLGAWTGLPPQVRTQIQHGLRALETAIWQAAERETEEGFLCNAGSPRCVRGKPGRMVVLEDTPQDQQRRAQLLRRVVLPKWIERCGEDCVAVWNRYMAAARGSIADPN</sequence>
<comment type="caution">
    <text evidence="4">The sequence shown here is derived from an EMBL/GenBank/DDBJ whole genome shotgun (WGS) entry which is preliminary data.</text>
</comment>
<proteinExistence type="inferred from homology"/>
<reference evidence="4 5" key="1">
    <citation type="submission" date="2021-01" db="EMBL/GenBank/DDBJ databases">
        <title>Belnapia mucosa sp. nov. and Belnapia arida sp. nov., isolated from the Tabernas Desert (Almeria, Spain).</title>
        <authorList>
            <person name="Molina-Menor E."/>
            <person name="Vidal-Verdu A."/>
            <person name="Calonge A."/>
            <person name="Satari L."/>
            <person name="Pereto J."/>
            <person name="Porcar M."/>
        </authorList>
    </citation>
    <scope>NUCLEOTIDE SEQUENCE [LARGE SCALE GENOMIC DNA]</scope>
    <source>
        <strain evidence="4 5">T18</strain>
    </source>
</reference>
<dbReference type="CDD" id="cd13602">
    <property type="entry name" value="PBP2_TRAP_BpDctp6_7"/>
    <property type="match status" value="1"/>
</dbReference>
<dbReference type="RefSeq" id="WP_202834462.1">
    <property type="nucleotide sequence ID" value="NZ_JAETWB010000023.1"/>
</dbReference>
<dbReference type="Pfam" id="PF03480">
    <property type="entry name" value="DctP"/>
    <property type="match status" value="1"/>
</dbReference>
<dbReference type="InterPro" id="IPR018389">
    <property type="entry name" value="DctP_fam"/>
</dbReference>
<accession>A0ABS1U979</accession>
<evidence type="ECO:0000256" key="1">
    <source>
        <dbReference type="ARBA" id="ARBA00009023"/>
    </source>
</evidence>
<evidence type="ECO:0000256" key="3">
    <source>
        <dbReference type="ARBA" id="ARBA00022729"/>
    </source>
</evidence>
<dbReference type="NCBIfam" id="NF037995">
    <property type="entry name" value="TRAP_S1"/>
    <property type="match status" value="1"/>
</dbReference>
<dbReference type="Proteomes" id="UP000660885">
    <property type="component" value="Unassembled WGS sequence"/>
</dbReference>
<name>A0ABS1U979_9PROT</name>
<keyword evidence="5" id="KW-1185">Reference proteome</keyword>